<comment type="caution">
    <text evidence="2">The sequence shown here is derived from an EMBL/GenBank/DDBJ whole genome shotgun (WGS) entry which is preliminary data.</text>
</comment>
<dbReference type="Proteomes" id="UP000094569">
    <property type="component" value="Unassembled WGS sequence"/>
</dbReference>
<protein>
    <submittedName>
        <fullName evidence="2">Uncharacterized protein</fullName>
    </submittedName>
</protein>
<feature type="compositionally biased region" description="Acidic residues" evidence="1">
    <location>
        <begin position="121"/>
        <end position="133"/>
    </location>
</feature>
<dbReference type="EMBL" id="JXNT01000010">
    <property type="protein sequence ID" value="ODM16810.1"/>
    <property type="molecule type" value="Genomic_DNA"/>
</dbReference>
<dbReference type="AlphaFoldDB" id="A0A1E3B767"/>
<feature type="compositionally biased region" description="Basic and acidic residues" evidence="1">
    <location>
        <begin position="134"/>
        <end position="143"/>
    </location>
</feature>
<gene>
    <name evidence="2" type="ORF">SI65_07775</name>
</gene>
<evidence type="ECO:0000313" key="2">
    <source>
        <dbReference type="EMBL" id="ODM16810.1"/>
    </source>
</evidence>
<accession>A0A1E3B767</accession>
<keyword evidence="3" id="KW-1185">Reference proteome</keyword>
<name>A0A1E3B767_ASPCR</name>
<evidence type="ECO:0000313" key="3">
    <source>
        <dbReference type="Proteomes" id="UP000094569"/>
    </source>
</evidence>
<dbReference type="VEuPathDB" id="FungiDB:SI65_07775"/>
<reference evidence="2 3" key="1">
    <citation type="journal article" date="2016" name="BMC Genomics">
        <title>Comparative genomic and transcriptomic analyses of the Fuzhuan brick tea-fermentation fungus Aspergillus cristatus.</title>
        <authorList>
            <person name="Ge Y."/>
            <person name="Wang Y."/>
            <person name="Liu Y."/>
            <person name="Tan Y."/>
            <person name="Ren X."/>
            <person name="Zhang X."/>
            <person name="Hyde K.D."/>
            <person name="Liu Y."/>
            <person name="Liu Z."/>
        </authorList>
    </citation>
    <scope>NUCLEOTIDE SEQUENCE [LARGE SCALE GENOMIC DNA]</scope>
    <source>
        <strain evidence="2 3">GZAAS20.1005</strain>
    </source>
</reference>
<proteinExistence type="predicted"/>
<organism evidence="2 3">
    <name type="scientific">Aspergillus cristatus</name>
    <name type="common">Chinese Fuzhuan brick tea-fermentation fungus</name>
    <name type="synonym">Eurotium cristatum</name>
    <dbReference type="NCBI Taxonomy" id="573508"/>
    <lineage>
        <taxon>Eukaryota</taxon>
        <taxon>Fungi</taxon>
        <taxon>Dikarya</taxon>
        <taxon>Ascomycota</taxon>
        <taxon>Pezizomycotina</taxon>
        <taxon>Eurotiomycetes</taxon>
        <taxon>Eurotiomycetidae</taxon>
        <taxon>Eurotiales</taxon>
        <taxon>Aspergillaceae</taxon>
        <taxon>Aspergillus</taxon>
        <taxon>Aspergillus subgen. Aspergillus</taxon>
    </lineage>
</organism>
<sequence length="143" mass="17432">MPPPFSLPPPLQPYDKSDYQIIKEGGWNNMHDFIRSYNLKTWEPSDYEMAKQILEGFREIDQQAWEEQYGYHGEFEQDYHRDDRWNDKYNEQFASDFYHNEQDALEYQYYEQEACEYDYGGDEGWDDDGDYDNYGDKGDYGYY</sequence>
<dbReference type="OrthoDB" id="4232400at2759"/>
<feature type="region of interest" description="Disordered" evidence="1">
    <location>
        <begin position="121"/>
        <end position="143"/>
    </location>
</feature>
<evidence type="ECO:0000256" key="1">
    <source>
        <dbReference type="SAM" id="MobiDB-lite"/>
    </source>
</evidence>